<evidence type="ECO:0000259" key="3">
    <source>
        <dbReference type="PROSITE" id="PS51228"/>
    </source>
</evidence>
<evidence type="ECO:0000313" key="5">
    <source>
        <dbReference type="Proteomes" id="UP000215127"/>
    </source>
</evidence>
<proteinExistence type="inferred from homology"/>
<dbReference type="InterPro" id="IPR000582">
    <property type="entry name" value="Acyl-CoA-binding_protein"/>
</dbReference>
<dbReference type="STRING" id="1276538.A0A1X7RU22"/>
<dbReference type="SUPFAM" id="SSF47027">
    <property type="entry name" value="Acyl-CoA binding protein"/>
    <property type="match status" value="1"/>
</dbReference>
<dbReference type="PANTHER" id="PTHR23310:SF62">
    <property type="entry name" value="ACYL-COA BINDING PROTEIN 1, ISOFORM A"/>
    <property type="match status" value="1"/>
</dbReference>
<accession>A0A1X7RU22</accession>
<dbReference type="PRINTS" id="PR00689">
    <property type="entry name" value="ACOABINDINGP"/>
</dbReference>
<comment type="similarity">
    <text evidence="1">Belongs to the ACBP family.</text>
</comment>
<keyword evidence="2" id="KW-0446">Lipid-binding</keyword>
<feature type="domain" description="ACB" evidence="3">
    <location>
        <begin position="1"/>
        <end position="103"/>
    </location>
</feature>
<dbReference type="InterPro" id="IPR035984">
    <property type="entry name" value="Acyl-CoA-binding_sf"/>
</dbReference>
<organism evidence="4 5">
    <name type="scientific">Zymoseptoria tritici (strain ST99CH_3D7)</name>
    <dbReference type="NCBI Taxonomy" id="1276538"/>
    <lineage>
        <taxon>Eukaryota</taxon>
        <taxon>Fungi</taxon>
        <taxon>Dikarya</taxon>
        <taxon>Ascomycota</taxon>
        <taxon>Pezizomycotina</taxon>
        <taxon>Dothideomycetes</taxon>
        <taxon>Dothideomycetidae</taxon>
        <taxon>Mycosphaerellales</taxon>
        <taxon>Mycosphaerellaceae</taxon>
        <taxon>Zymoseptoria</taxon>
    </lineage>
</organism>
<evidence type="ECO:0000313" key="4">
    <source>
        <dbReference type="EMBL" id="SMQ50926.1"/>
    </source>
</evidence>
<dbReference type="PANTHER" id="PTHR23310">
    <property type="entry name" value="ACYL-COA-BINDING PROTEIN, ACBP"/>
    <property type="match status" value="1"/>
</dbReference>
<dbReference type="Gene3D" id="1.20.80.10">
    <property type="match status" value="1"/>
</dbReference>
<name>A0A1X7RU22_ZYMT9</name>
<dbReference type="Proteomes" id="UP000215127">
    <property type="component" value="Chromosome 5"/>
</dbReference>
<dbReference type="Pfam" id="PF00887">
    <property type="entry name" value="ACBP"/>
    <property type="match status" value="1"/>
</dbReference>
<sequence>MSAEFKKAAEDSKKLKTTPSNDQLLELYALYKVGNGEDFEKAAKPGVFDMKGKYKYNAWKKEVDEDKGTSSNKSGRTEATELFLHIPQTSIKIKHFANIEHRE</sequence>
<dbReference type="GO" id="GO:0006631">
    <property type="term" value="P:fatty acid metabolic process"/>
    <property type="evidence" value="ECO:0007669"/>
    <property type="project" value="TreeGrafter"/>
</dbReference>
<dbReference type="GO" id="GO:0000062">
    <property type="term" value="F:fatty-acyl-CoA binding"/>
    <property type="evidence" value="ECO:0007669"/>
    <property type="project" value="InterPro"/>
</dbReference>
<reference evidence="4 5" key="1">
    <citation type="submission" date="2016-06" db="EMBL/GenBank/DDBJ databases">
        <authorList>
            <person name="Kjaerup R.B."/>
            <person name="Dalgaard T.S."/>
            <person name="Juul-Madsen H.R."/>
        </authorList>
    </citation>
    <scope>NUCLEOTIDE SEQUENCE [LARGE SCALE GENOMIC DNA]</scope>
</reference>
<dbReference type="EMBL" id="LT853696">
    <property type="protein sequence ID" value="SMQ50926.1"/>
    <property type="molecule type" value="Genomic_DNA"/>
</dbReference>
<evidence type="ECO:0000256" key="1">
    <source>
        <dbReference type="ARBA" id="ARBA00005567"/>
    </source>
</evidence>
<dbReference type="PROSITE" id="PS51228">
    <property type="entry name" value="ACB_2"/>
    <property type="match status" value="1"/>
</dbReference>
<evidence type="ECO:0000256" key="2">
    <source>
        <dbReference type="ARBA" id="ARBA00023121"/>
    </source>
</evidence>
<dbReference type="InterPro" id="IPR014352">
    <property type="entry name" value="FERM/acyl-CoA-bd_prot_sf"/>
</dbReference>
<protein>
    <recommendedName>
        <fullName evidence="3">ACB domain-containing protein</fullName>
    </recommendedName>
</protein>
<keyword evidence="5" id="KW-1185">Reference proteome</keyword>
<gene>
    <name evidence="4" type="ORF">ZT3D7_G6079</name>
</gene>
<dbReference type="AlphaFoldDB" id="A0A1X7RU22"/>